<sequence>MLGKSIGIDLGTKRIKYYRKGDGIIFDQENCIAIENREEIRAIGDEAAEMVGRTPETIEVIYPVNRGVIANVSAMELLFNTSFDRLYGKAKRASGTSFVIALPTDITEVEKRSFADLIHKSGIKPKNVSLVDKPICVAMAAGLDIMKAKGVMTVDVGADTTEIAIIALGGIVRSRLLPIAGNKFDESICNYIRQKCALVIGKSNAEQLKMGIAGALSGQSLTMQVNGRDVVTGLPKRIEIESDIVYEAIKEDLKSITENIKSTLEHIPPEVSSDIIDAGIYVTGGSALIGNFDKLLNAETNLKINILEDPQDSVINGLGKLIDDDNYKTLPYIYRQPGYSVNLRNVNNGIAKKK</sequence>
<protein>
    <recommendedName>
        <fullName evidence="6">Cell shape-determining protein MreB</fullName>
    </recommendedName>
</protein>
<dbReference type="InterPro" id="IPR043129">
    <property type="entry name" value="ATPase_NBD"/>
</dbReference>
<keyword evidence="3 6" id="KW-0067">ATP-binding</keyword>
<reference evidence="7 8" key="1">
    <citation type="submission" date="2013-06" db="EMBL/GenBank/DDBJ databases">
        <authorList>
            <person name="Weinstock G."/>
            <person name="Sodergren E."/>
            <person name="Clifton S."/>
            <person name="Fulton L."/>
            <person name="Fulton B."/>
            <person name="Courtney L."/>
            <person name="Fronick C."/>
            <person name="Harrison M."/>
            <person name="Strong C."/>
            <person name="Farmer C."/>
            <person name="Delahaunty K."/>
            <person name="Markovic C."/>
            <person name="Hall O."/>
            <person name="Minx P."/>
            <person name="Tomlinson C."/>
            <person name="Mitreva M."/>
            <person name="Nelson J."/>
            <person name="Hou S."/>
            <person name="Wollam A."/>
            <person name="Pepin K.H."/>
            <person name="Johnson M."/>
            <person name="Bhonagiri V."/>
            <person name="Nash W.E."/>
            <person name="Warren W."/>
            <person name="Chinwalla A."/>
            <person name="Mardis E.R."/>
            <person name="Wilson R.K."/>
        </authorList>
    </citation>
    <scope>NUCLEOTIDE SEQUENCE [LARGE SCALE GENOMIC DNA]</scope>
    <source>
        <strain evidence="7 8">ATCC 51271</strain>
    </source>
</reference>
<dbReference type="OrthoDB" id="9768127at2"/>
<dbReference type="PANTHER" id="PTHR42749">
    <property type="entry name" value="CELL SHAPE-DETERMINING PROTEIN MREB"/>
    <property type="match status" value="1"/>
</dbReference>
<keyword evidence="1 6" id="KW-0963">Cytoplasm</keyword>
<accession>V2Y714</accession>
<dbReference type="HAMAP" id="MF_02207">
    <property type="entry name" value="MreB"/>
    <property type="match status" value="1"/>
</dbReference>
<comment type="subcellular location">
    <subcellularLocation>
        <location evidence="6">Cytoplasm</location>
    </subcellularLocation>
    <text evidence="6">Membrane-associated.</text>
</comment>
<evidence type="ECO:0000313" key="7">
    <source>
        <dbReference type="EMBL" id="ESL04708.1"/>
    </source>
</evidence>
<comment type="similarity">
    <text evidence="5 6">Belongs to the FtsA/MreB family.</text>
</comment>
<evidence type="ECO:0000256" key="4">
    <source>
        <dbReference type="ARBA" id="ARBA00022960"/>
    </source>
</evidence>
<evidence type="ECO:0000256" key="3">
    <source>
        <dbReference type="ARBA" id="ARBA00022840"/>
    </source>
</evidence>
<organism evidence="7 8">
    <name type="scientific">Catonella morbi ATCC 51271</name>
    <dbReference type="NCBI Taxonomy" id="592026"/>
    <lineage>
        <taxon>Bacteria</taxon>
        <taxon>Bacillati</taxon>
        <taxon>Bacillota</taxon>
        <taxon>Clostridia</taxon>
        <taxon>Lachnospirales</taxon>
        <taxon>Lachnospiraceae</taxon>
        <taxon>Catonella</taxon>
    </lineage>
</organism>
<evidence type="ECO:0000256" key="1">
    <source>
        <dbReference type="ARBA" id="ARBA00022490"/>
    </source>
</evidence>
<comment type="caution">
    <text evidence="6">Lacks conserved residue(s) required for the propagation of feature annotation.</text>
</comment>
<dbReference type="InterPro" id="IPR056546">
    <property type="entry name" value="MreB_MamK-like"/>
</dbReference>
<dbReference type="GO" id="GO:0005524">
    <property type="term" value="F:ATP binding"/>
    <property type="evidence" value="ECO:0007669"/>
    <property type="project" value="UniProtKB-KW"/>
</dbReference>
<keyword evidence="2 6" id="KW-0547">Nucleotide-binding</keyword>
<dbReference type="NCBIfam" id="NF010539">
    <property type="entry name" value="PRK13927.1"/>
    <property type="match status" value="1"/>
</dbReference>
<gene>
    <name evidence="6" type="primary">mreB</name>
    <name evidence="7" type="ORF">GCWU0000282_000095</name>
</gene>
<comment type="function">
    <text evidence="6">Forms membrane-associated dynamic filaments that are essential for cell shape determination. Acts by regulating cell wall synthesis and cell elongation, and thus cell shape. A feedback loop between cell geometry and MreB localization may maintain elongated cell shape by targeting cell wall growth to regions of negative cell wall curvature.</text>
</comment>
<dbReference type="GO" id="GO:0005737">
    <property type="term" value="C:cytoplasm"/>
    <property type="evidence" value="ECO:0007669"/>
    <property type="project" value="UniProtKB-SubCell"/>
</dbReference>
<dbReference type="EMBL" id="ACIL03000002">
    <property type="protein sequence ID" value="ESL04708.1"/>
    <property type="molecule type" value="Genomic_DNA"/>
</dbReference>
<dbReference type="SUPFAM" id="SSF53067">
    <property type="entry name" value="Actin-like ATPase domain"/>
    <property type="match status" value="2"/>
</dbReference>
<dbReference type="AlphaFoldDB" id="V2Y714"/>
<dbReference type="PANTHER" id="PTHR42749:SF1">
    <property type="entry name" value="CELL SHAPE-DETERMINING PROTEIN MREB"/>
    <property type="match status" value="1"/>
</dbReference>
<feature type="binding site" evidence="6">
    <location>
        <begin position="206"/>
        <end position="209"/>
    </location>
    <ligand>
        <name>ATP</name>
        <dbReference type="ChEBI" id="CHEBI:30616"/>
    </ligand>
</feature>
<dbReference type="CDD" id="cd10225">
    <property type="entry name" value="ASKHA_NBD_MreB-like"/>
    <property type="match status" value="1"/>
</dbReference>
<evidence type="ECO:0000256" key="6">
    <source>
        <dbReference type="HAMAP-Rule" id="MF_02207"/>
    </source>
</evidence>
<keyword evidence="8" id="KW-1185">Reference proteome</keyword>
<dbReference type="eggNOG" id="COG1077">
    <property type="taxonomic scope" value="Bacteria"/>
</dbReference>
<dbReference type="HOGENOM" id="CLU_052037_0_0_9"/>
<dbReference type="Gene3D" id="3.30.420.40">
    <property type="match status" value="3"/>
</dbReference>
<comment type="subunit">
    <text evidence="6">Forms polymers.</text>
</comment>
<feature type="binding site" evidence="6">
    <location>
        <begin position="285"/>
        <end position="288"/>
    </location>
    <ligand>
        <name>ATP</name>
        <dbReference type="ChEBI" id="CHEBI:30616"/>
    </ligand>
</feature>
<dbReference type="Proteomes" id="UP000018227">
    <property type="component" value="Unassembled WGS sequence"/>
</dbReference>
<evidence type="ECO:0000256" key="2">
    <source>
        <dbReference type="ARBA" id="ARBA00022741"/>
    </source>
</evidence>
<keyword evidence="4 6" id="KW-0133">Cell shape</keyword>
<dbReference type="GO" id="GO:0008360">
    <property type="term" value="P:regulation of cell shape"/>
    <property type="evidence" value="ECO:0007669"/>
    <property type="project" value="UniProtKB-UniRule"/>
</dbReference>
<proteinExistence type="inferred from homology"/>
<dbReference type="STRING" id="592026.GCWU0000282_000095"/>
<evidence type="ECO:0000313" key="8">
    <source>
        <dbReference type="Proteomes" id="UP000018227"/>
    </source>
</evidence>
<name>V2Y714_9FIRM</name>
<dbReference type="GO" id="GO:0000902">
    <property type="term" value="P:cell morphogenesis"/>
    <property type="evidence" value="ECO:0007669"/>
    <property type="project" value="InterPro"/>
</dbReference>
<dbReference type="Pfam" id="PF06723">
    <property type="entry name" value="MreB_Mbl"/>
    <property type="match status" value="1"/>
</dbReference>
<dbReference type="InterPro" id="IPR004753">
    <property type="entry name" value="MreB"/>
</dbReference>
<comment type="caution">
    <text evidence="7">The sequence shown here is derived from an EMBL/GenBank/DDBJ whole genome shotgun (WGS) entry which is preliminary data.</text>
</comment>
<evidence type="ECO:0000256" key="5">
    <source>
        <dbReference type="ARBA" id="ARBA00023458"/>
    </source>
</evidence>
<dbReference type="RefSeq" id="WP_023353000.1">
    <property type="nucleotide sequence ID" value="NZ_KI535366.1"/>
</dbReference>
<dbReference type="PRINTS" id="PR01652">
    <property type="entry name" value="SHAPEPROTEIN"/>
</dbReference>